<reference evidence="1 2" key="1">
    <citation type="journal article" date="2013" name="Genome Biol.">
        <title>The genome sequence of the most widely cultivated cacao type and its use to identify candidate genes regulating pod color.</title>
        <authorList>
            <person name="Motamayor J.C."/>
            <person name="Mockaitis K."/>
            <person name="Schmutz J."/>
            <person name="Haiminen N."/>
            <person name="Iii D.L."/>
            <person name="Cornejo O."/>
            <person name="Findley S.D."/>
            <person name="Zheng P."/>
            <person name="Utro F."/>
            <person name="Royaert S."/>
            <person name="Saski C."/>
            <person name="Jenkins J."/>
            <person name="Podicheti R."/>
            <person name="Zhao M."/>
            <person name="Scheffler B.E."/>
            <person name="Stack J.C."/>
            <person name="Feltus F.A."/>
            <person name="Mustiga G.M."/>
            <person name="Amores F."/>
            <person name="Phillips W."/>
            <person name="Marelli J.P."/>
            <person name="May G.D."/>
            <person name="Shapiro H."/>
            <person name="Ma J."/>
            <person name="Bustamante C.D."/>
            <person name="Schnell R.J."/>
            <person name="Main D."/>
            <person name="Gilbert D."/>
            <person name="Parida L."/>
            <person name="Kuhn D.N."/>
        </authorList>
    </citation>
    <scope>NUCLEOTIDE SEQUENCE [LARGE SCALE GENOMIC DNA]</scope>
    <source>
        <strain evidence="2">cv. Matina 1-6</strain>
    </source>
</reference>
<name>A0A061FMY7_THECC</name>
<dbReference type="AlphaFoldDB" id="A0A061FMY7"/>
<dbReference type="STRING" id="3641.A0A061FMY7"/>
<protein>
    <submittedName>
        <fullName evidence="1">Zn-dependent exopeptidases superfamily protein</fullName>
    </submittedName>
</protein>
<gene>
    <name evidence="1" type="ORF">TCM_043146</name>
</gene>
<dbReference type="EMBL" id="CM001888">
    <property type="protein sequence ID" value="EOY18650.1"/>
    <property type="molecule type" value="Genomic_DNA"/>
</dbReference>
<sequence>MVARKGVGCYSAMVVHVVDATGRFGEKPISFVSLTSITPGKLTKEIDQVREGFECGRHKVIDFVTFSVKYGCLTFDEIEGGWNESDIPTLDVVYDTNNGVRRITQVAIDTKRSIRWFLAINIEDIDDFMFKGGKTKKRNKAEMKMEKGLVSRSRSNFAESIDYWSDCSTGWINLTTARLLGFLCDISEISFPKASEIGEEEFLVCLRNADSMEVVPADGKSSKDGWHIIQVSGGKNAPTRFDLTLFWVKKTEQQSHEMPGQEAEQRPLLKLRTDLNELTPKVERILKKLPAWCSLFGKSISSHTLSFLSSLPVNFQTPEIPLDS</sequence>
<dbReference type="OMA" id="CSTGWIN"/>
<evidence type="ECO:0000313" key="1">
    <source>
        <dbReference type="EMBL" id="EOY18650.1"/>
    </source>
</evidence>
<dbReference type="Gramene" id="EOY18650">
    <property type="protein sequence ID" value="EOY18650"/>
    <property type="gene ID" value="TCM_043146"/>
</dbReference>
<dbReference type="InParanoid" id="A0A061FMY7"/>
<organism evidence="1 2">
    <name type="scientific">Theobroma cacao</name>
    <name type="common">Cacao</name>
    <name type="synonym">Cocoa</name>
    <dbReference type="NCBI Taxonomy" id="3641"/>
    <lineage>
        <taxon>Eukaryota</taxon>
        <taxon>Viridiplantae</taxon>
        <taxon>Streptophyta</taxon>
        <taxon>Embryophyta</taxon>
        <taxon>Tracheophyta</taxon>
        <taxon>Spermatophyta</taxon>
        <taxon>Magnoliopsida</taxon>
        <taxon>eudicotyledons</taxon>
        <taxon>Gunneridae</taxon>
        <taxon>Pentapetalae</taxon>
        <taxon>rosids</taxon>
        <taxon>malvids</taxon>
        <taxon>Malvales</taxon>
        <taxon>Malvaceae</taxon>
        <taxon>Byttnerioideae</taxon>
        <taxon>Theobroma</taxon>
    </lineage>
</organism>
<evidence type="ECO:0000313" key="2">
    <source>
        <dbReference type="Proteomes" id="UP000026915"/>
    </source>
</evidence>
<keyword evidence="2" id="KW-1185">Reference proteome</keyword>
<dbReference type="HOGENOM" id="CLU_087763_0_0_1"/>
<accession>A0A061FMY7</accession>
<dbReference type="eggNOG" id="KOG2194">
    <property type="taxonomic scope" value="Eukaryota"/>
</dbReference>
<proteinExistence type="predicted"/>
<dbReference type="Proteomes" id="UP000026915">
    <property type="component" value="Chromosome 10"/>
</dbReference>